<proteinExistence type="predicted"/>
<dbReference type="InterPro" id="IPR011576">
    <property type="entry name" value="Pyridox_Oxase_N"/>
</dbReference>
<dbReference type="RefSeq" id="WP_380605704.1">
    <property type="nucleotide sequence ID" value="NZ_JBHSDU010000015.1"/>
</dbReference>
<dbReference type="InterPro" id="IPR012349">
    <property type="entry name" value="Split_barrel_FMN-bd"/>
</dbReference>
<dbReference type="Proteomes" id="UP001595904">
    <property type="component" value="Unassembled WGS sequence"/>
</dbReference>
<organism evidence="2 3">
    <name type="scientific">Steroidobacter flavus</name>
    <dbReference type="NCBI Taxonomy" id="1842136"/>
    <lineage>
        <taxon>Bacteria</taxon>
        <taxon>Pseudomonadati</taxon>
        <taxon>Pseudomonadota</taxon>
        <taxon>Gammaproteobacteria</taxon>
        <taxon>Steroidobacterales</taxon>
        <taxon>Steroidobacteraceae</taxon>
        <taxon>Steroidobacter</taxon>
    </lineage>
</organism>
<dbReference type="SUPFAM" id="SSF50475">
    <property type="entry name" value="FMN-binding split barrel"/>
    <property type="match status" value="1"/>
</dbReference>
<dbReference type="Gene3D" id="2.30.110.10">
    <property type="entry name" value="Electron Transport, Fmn-binding Protein, Chain A"/>
    <property type="match status" value="1"/>
</dbReference>
<evidence type="ECO:0000259" key="1">
    <source>
        <dbReference type="Pfam" id="PF01243"/>
    </source>
</evidence>
<sequence length="194" mass="21691">MTMFHQGNRDLQQQFGSTALADRLVERLRRSEFNEEDRAFIHSVEFFFLATAAPDGHPDCSFKGGPPGFVRIVRPDLLVWPDYDGNGMFKSLGNIGLNPFVGLLLIRIGEAPKRLRVNGRAEVVLDDPLMREFVGAQALVRVTPIDIFPNCPRYIPDLAAGKPSPYVPCADRPPLEPGWKSNPAWNEVVPPRRA</sequence>
<feature type="domain" description="Pyridoxamine 5'-phosphate oxidase N-terminal" evidence="1">
    <location>
        <begin position="34"/>
        <end position="133"/>
    </location>
</feature>
<comment type="caution">
    <text evidence="2">The sequence shown here is derived from an EMBL/GenBank/DDBJ whole genome shotgun (WGS) entry which is preliminary data.</text>
</comment>
<dbReference type="Pfam" id="PF01243">
    <property type="entry name" value="PNPOx_N"/>
    <property type="match status" value="1"/>
</dbReference>
<reference evidence="3" key="1">
    <citation type="journal article" date="2019" name="Int. J. Syst. Evol. Microbiol.">
        <title>The Global Catalogue of Microorganisms (GCM) 10K type strain sequencing project: providing services to taxonomists for standard genome sequencing and annotation.</title>
        <authorList>
            <consortium name="The Broad Institute Genomics Platform"/>
            <consortium name="The Broad Institute Genome Sequencing Center for Infectious Disease"/>
            <person name="Wu L."/>
            <person name="Ma J."/>
        </authorList>
    </citation>
    <scope>NUCLEOTIDE SEQUENCE [LARGE SCALE GENOMIC DNA]</scope>
    <source>
        <strain evidence="3">CGMCC 1.10759</strain>
    </source>
</reference>
<protein>
    <submittedName>
        <fullName evidence="2">Pyridoxamine 5'-phosphate oxidase family protein</fullName>
    </submittedName>
</protein>
<gene>
    <name evidence="2" type="ORF">ACFPN2_35820</name>
</gene>
<dbReference type="PANTHER" id="PTHR42815">
    <property type="entry name" value="FAD-BINDING, PUTATIVE (AFU_ORTHOLOGUE AFUA_6G07600)-RELATED"/>
    <property type="match status" value="1"/>
</dbReference>
<keyword evidence="3" id="KW-1185">Reference proteome</keyword>
<dbReference type="EMBL" id="JBHSDU010000015">
    <property type="protein sequence ID" value="MFC4314490.1"/>
    <property type="molecule type" value="Genomic_DNA"/>
</dbReference>
<evidence type="ECO:0000313" key="3">
    <source>
        <dbReference type="Proteomes" id="UP001595904"/>
    </source>
</evidence>
<evidence type="ECO:0000313" key="2">
    <source>
        <dbReference type="EMBL" id="MFC4314490.1"/>
    </source>
</evidence>
<dbReference type="PANTHER" id="PTHR42815:SF2">
    <property type="entry name" value="FAD-BINDING, PUTATIVE (AFU_ORTHOLOGUE AFUA_6G07600)-RELATED"/>
    <property type="match status" value="1"/>
</dbReference>
<name>A0ABV8T5V1_9GAMM</name>
<accession>A0ABV8T5V1</accession>